<keyword evidence="2" id="KW-1185">Reference proteome</keyword>
<protein>
    <submittedName>
        <fullName evidence="1">Uncharacterized protein</fullName>
    </submittedName>
</protein>
<gene>
    <name evidence="1" type="ORF">PR048_033397</name>
</gene>
<sequence length="67" mass="8104">MEHDKLLWKHHMLPKLKKKFYEDFVLPQLAYPRSPRGMKARNPDATPLWTGLMTLRLYLDDNQKWPP</sequence>
<evidence type="ECO:0000313" key="1">
    <source>
        <dbReference type="EMBL" id="KAJ8865874.1"/>
    </source>
</evidence>
<reference evidence="1 2" key="1">
    <citation type="submission" date="2023-02" db="EMBL/GenBank/DDBJ databases">
        <title>LHISI_Scaffold_Assembly.</title>
        <authorList>
            <person name="Stuart O.P."/>
            <person name="Cleave R."/>
            <person name="Magrath M.J.L."/>
            <person name="Mikheyev A.S."/>
        </authorList>
    </citation>
    <scope>NUCLEOTIDE SEQUENCE [LARGE SCALE GENOMIC DNA]</scope>
    <source>
        <strain evidence="1">Daus_M_001</strain>
        <tissue evidence="1">Leg muscle</tissue>
    </source>
</reference>
<evidence type="ECO:0000313" key="2">
    <source>
        <dbReference type="Proteomes" id="UP001159363"/>
    </source>
</evidence>
<comment type="caution">
    <text evidence="1">The sequence shown here is derived from an EMBL/GenBank/DDBJ whole genome shotgun (WGS) entry which is preliminary data.</text>
</comment>
<dbReference type="EMBL" id="JARBHB010000017">
    <property type="protein sequence ID" value="KAJ8865874.1"/>
    <property type="molecule type" value="Genomic_DNA"/>
</dbReference>
<organism evidence="1 2">
    <name type="scientific">Dryococelus australis</name>
    <dbReference type="NCBI Taxonomy" id="614101"/>
    <lineage>
        <taxon>Eukaryota</taxon>
        <taxon>Metazoa</taxon>
        <taxon>Ecdysozoa</taxon>
        <taxon>Arthropoda</taxon>
        <taxon>Hexapoda</taxon>
        <taxon>Insecta</taxon>
        <taxon>Pterygota</taxon>
        <taxon>Neoptera</taxon>
        <taxon>Polyneoptera</taxon>
        <taxon>Phasmatodea</taxon>
        <taxon>Verophasmatodea</taxon>
        <taxon>Anareolatae</taxon>
        <taxon>Phasmatidae</taxon>
        <taxon>Eurycanthinae</taxon>
        <taxon>Dryococelus</taxon>
    </lineage>
</organism>
<proteinExistence type="predicted"/>
<dbReference type="Proteomes" id="UP001159363">
    <property type="component" value="Chromosome 16"/>
</dbReference>
<name>A0ABQ9G4C3_9NEOP</name>
<accession>A0ABQ9G4C3</accession>